<gene>
    <name evidence="2" type="ORF">BD310DRAFT_913736</name>
</gene>
<dbReference type="InterPro" id="IPR015943">
    <property type="entry name" value="WD40/YVTN_repeat-like_dom_sf"/>
</dbReference>
<keyword evidence="3" id="KW-1185">Reference proteome</keyword>
<dbReference type="Gene3D" id="2.130.10.10">
    <property type="entry name" value="YVTN repeat-like/Quinoprotein amine dehydrogenase"/>
    <property type="match status" value="1"/>
</dbReference>
<name>A0A4Q9QBA0_9APHY</name>
<feature type="repeat" description="WD" evidence="1">
    <location>
        <begin position="257"/>
        <end position="270"/>
    </location>
</feature>
<dbReference type="Pfam" id="PF00400">
    <property type="entry name" value="WD40"/>
    <property type="match status" value="2"/>
</dbReference>
<dbReference type="OMA" id="SHERRAD"/>
<organism evidence="2 3">
    <name type="scientific">Dichomitus squalens</name>
    <dbReference type="NCBI Taxonomy" id="114155"/>
    <lineage>
        <taxon>Eukaryota</taxon>
        <taxon>Fungi</taxon>
        <taxon>Dikarya</taxon>
        <taxon>Basidiomycota</taxon>
        <taxon>Agaricomycotina</taxon>
        <taxon>Agaricomycetes</taxon>
        <taxon>Polyporales</taxon>
        <taxon>Polyporaceae</taxon>
        <taxon>Dichomitus</taxon>
    </lineage>
</organism>
<evidence type="ECO:0000313" key="3">
    <source>
        <dbReference type="Proteomes" id="UP000292082"/>
    </source>
</evidence>
<accession>A0A4Q9QBA0</accession>
<dbReference type="Proteomes" id="UP000292082">
    <property type="component" value="Unassembled WGS sequence"/>
</dbReference>
<dbReference type="SUPFAM" id="SSF50978">
    <property type="entry name" value="WD40 repeat-like"/>
    <property type="match status" value="1"/>
</dbReference>
<dbReference type="InterPro" id="IPR036322">
    <property type="entry name" value="WD40_repeat_dom_sf"/>
</dbReference>
<dbReference type="AlphaFoldDB" id="A0A4Q9QBA0"/>
<protein>
    <submittedName>
        <fullName evidence="2">WD40-repeat-containing domain protein</fullName>
    </submittedName>
</protein>
<keyword evidence="1" id="KW-0853">WD repeat</keyword>
<evidence type="ECO:0000256" key="1">
    <source>
        <dbReference type="PROSITE-ProRule" id="PRU00221"/>
    </source>
</evidence>
<dbReference type="EMBL" id="ML145085">
    <property type="protein sequence ID" value="TBU64953.1"/>
    <property type="molecule type" value="Genomic_DNA"/>
</dbReference>
<evidence type="ECO:0000313" key="2">
    <source>
        <dbReference type="EMBL" id="TBU64953.1"/>
    </source>
</evidence>
<reference evidence="2 3" key="1">
    <citation type="submission" date="2019-01" db="EMBL/GenBank/DDBJ databases">
        <title>Draft genome sequences of three monokaryotic isolates of the white-rot basidiomycete fungus Dichomitus squalens.</title>
        <authorList>
            <consortium name="DOE Joint Genome Institute"/>
            <person name="Lopez S.C."/>
            <person name="Andreopoulos B."/>
            <person name="Pangilinan J."/>
            <person name="Lipzen A."/>
            <person name="Riley R."/>
            <person name="Ahrendt S."/>
            <person name="Ng V."/>
            <person name="Barry K."/>
            <person name="Daum C."/>
            <person name="Grigoriev I.V."/>
            <person name="Hilden K.S."/>
            <person name="Makela M.R."/>
            <person name="de Vries R.P."/>
        </authorList>
    </citation>
    <scope>NUCLEOTIDE SEQUENCE [LARGE SCALE GENOMIC DNA]</scope>
    <source>
        <strain evidence="2 3">CBS 464.89</strain>
    </source>
</reference>
<dbReference type="STRING" id="114155.A0A4Q9QBA0"/>
<proteinExistence type="predicted"/>
<sequence length="326" mass="35401">MEDDGGDDEDPHPWKVATEVKCKDSPEVVKFKPGTSLLAIQCNDGYVYLVQPDGPDRCFLVAPPQKKHVTADMAWGSGPSDGLLFASSACREGDSGFHKAYDIVKNKVVTAFDADKQACSSLTLDSLGERLFIATEGPGRTPSYFLRQYDVRSAADRRAVQQVELEPFAGSPDRNYTDINSLSLSPDGIYIAVGRTDNWVDVYDARMLQRGPLHNYAHEGGGLHKYRAVNMGEGGASDEYGVVKTQWVDSYPFGFGLVSGGADGCVRLWDAKLASSDPVNGRILAQSDDHVATFSLGDIFQGEVPIILGDTFGRVTLFDFPSGRNS</sequence>
<dbReference type="PROSITE" id="PS50082">
    <property type="entry name" value="WD_REPEATS_2"/>
    <property type="match status" value="1"/>
</dbReference>
<dbReference type="InterPro" id="IPR001680">
    <property type="entry name" value="WD40_rpt"/>
</dbReference>